<dbReference type="EMBL" id="JBHULX010000024">
    <property type="protein sequence ID" value="MFD2591791.1"/>
    <property type="molecule type" value="Genomic_DNA"/>
</dbReference>
<protein>
    <submittedName>
        <fullName evidence="1">Uncharacterized protein</fullName>
    </submittedName>
</protein>
<organism evidence="1 2">
    <name type="scientific">Aquimarina hainanensis</name>
    <dbReference type="NCBI Taxonomy" id="1578017"/>
    <lineage>
        <taxon>Bacteria</taxon>
        <taxon>Pseudomonadati</taxon>
        <taxon>Bacteroidota</taxon>
        <taxon>Flavobacteriia</taxon>
        <taxon>Flavobacteriales</taxon>
        <taxon>Flavobacteriaceae</taxon>
        <taxon>Aquimarina</taxon>
    </lineage>
</organism>
<dbReference type="RefSeq" id="WP_378256023.1">
    <property type="nucleotide sequence ID" value="NZ_JBHSJV010000001.1"/>
</dbReference>
<name>A0ABW5N990_9FLAO</name>
<dbReference type="Proteomes" id="UP001597459">
    <property type="component" value="Unassembled WGS sequence"/>
</dbReference>
<evidence type="ECO:0000313" key="2">
    <source>
        <dbReference type="Proteomes" id="UP001597459"/>
    </source>
</evidence>
<comment type="caution">
    <text evidence="1">The sequence shown here is derived from an EMBL/GenBank/DDBJ whole genome shotgun (WGS) entry which is preliminary data.</text>
</comment>
<reference evidence="2" key="1">
    <citation type="journal article" date="2019" name="Int. J. Syst. Evol. Microbiol.">
        <title>The Global Catalogue of Microorganisms (GCM) 10K type strain sequencing project: providing services to taxonomists for standard genome sequencing and annotation.</title>
        <authorList>
            <consortium name="The Broad Institute Genomics Platform"/>
            <consortium name="The Broad Institute Genome Sequencing Center for Infectious Disease"/>
            <person name="Wu L."/>
            <person name="Ma J."/>
        </authorList>
    </citation>
    <scope>NUCLEOTIDE SEQUENCE [LARGE SCALE GENOMIC DNA]</scope>
    <source>
        <strain evidence="2">KCTC 42423</strain>
    </source>
</reference>
<evidence type="ECO:0000313" key="1">
    <source>
        <dbReference type="EMBL" id="MFD2591791.1"/>
    </source>
</evidence>
<proteinExistence type="predicted"/>
<keyword evidence="2" id="KW-1185">Reference proteome</keyword>
<gene>
    <name evidence="1" type="ORF">ACFSTE_13220</name>
</gene>
<accession>A0ABW5N990</accession>
<sequence>MDDRLKQIIDTIERTPAFKTGGIGHYIYSGAVIVTSEVSQDFNAVYAILPLLQFKVKIRAYNSKVYLEIK</sequence>